<evidence type="ECO:0000313" key="3">
    <source>
        <dbReference type="RefSeq" id="XP_030983743.1"/>
    </source>
</evidence>
<sequence length="390" mass="43237">MSALNIPGSPNDGGQALATSAREFRTNLDGLFMWLPPCGEVSPENSPTLAGCTKRLDNGAYNHPVVILSSTASAGGTVLVLLMTSFGGHTLQDRIAEKHKKEAERLAESHIPIAPLKPHGPHNIVLHTSESRKLKKNCYINTEKLILVKLSVLQSYGSGTKQTQSHWAKRLQKSSLKILQRACLKNGDYQITLYPTFQALKPSLGVGRAVADDLSLRRVDMVSEIRSFGPVQHPRSSVKRPLLPSAGARHYSYASTTVPKAASQLSKSYHPARLYGRGGYGTVNGSRQSLPRYRSDRVSSRLNRRYSEYYYSHSSESPLTQDASGSLAYLRWVLYYLACILLWILRAGLATAKHVPWRQMLPWLFVLCMYAGIGCAIDMLWVKVKHTFQG</sequence>
<dbReference type="GeneID" id="41957716"/>
<protein>
    <submittedName>
        <fullName evidence="3">Uncharacterized protein</fullName>
    </submittedName>
</protein>
<keyword evidence="1" id="KW-0472">Membrane</keyword>
<name>A0A6P8B9A1_PYRGI</name>
<keyword evidence="1" id="KW-0812">Transmembrane</keyword>
<dbReference type="AlphaFoldDB" id="A0A6P8B9A1"/>
<reference evidence="3" key="2">
    <citation type="submission" date="2019-10" db="EMBL/GenBank/DDBJ databases">
        <authorList>
            <consortium name="NCBI Genome Project"/>
        </authorList>
    </citation>
    <scope>NUCLEOTIDE SEQUENCE</scope>
    <source>
        <strain evidence="3">NI907</strain>
    </source>
</reference>
<reference evidence="3" key="3">
    <citation type="submission" date="2025-08" db="UniProtKB">
        <authorList>
            <consortium name="RefSeq"/>
        </authorList>
    </citation>
    <scope>IDENTIFICATION</scope>
    <source>
        <strain evidence="3">NI907</strain>
    </source>
</reference>
<dbReference type="RefSeq" id="XP_030983743.1">
    <property type="nucleotide sequence ID" value="XM_031122805.1"/>
</dbReference>
<evidence type="ECO:0000313" key="2">
    <source>
        <dbReference type="Proteomes" id="UP000515153"/>
    </source>
</evidence>
<keyword evidence="1" id="KW-1133">Transmembrane helix</keyword>
<feature type="transmembrane region" description="Helical" evidence="1">
    <location>
        <begin position="329"/>
        <end position="349"/>
    </location>
</feature>
<dbReference type="KEGG" id="pgri:PgNI_02748"/>
<keyword evidence="2" id="KW-1185">Reference proteome</keyword>
<dbReference type="PANTHER" id="PTHR37048">
    <property type="entry name" value="QUESTIONABLE PROTEIN"/>
    <property type="match status" value="1"/>
</dbReference>
<accession>A0A6P8B9A1</accession>
<evidence type="ECO:0000256" key="1">
    <source>
        <dbReference type="SAM" id="Phobius"/>
    </source>
</evidence>
<proteinExistence type="predicted"/>
<organism evidence="2 3">
    <name type="scientific">Pyricularia grisea</name>
    <name type="common">Crabgrass-specific blast fungus</name>
    <name type="synonym">Magnaporthe grisea</name>
    <dbReference type="NCBI Taxonomy" id="148305"/>
    <lineage>
        <taxon>Eukaryota</taxon>
        <taxon>Fungi</taxon>
        <taxon>Dikarya</taxon>
        <taxon>Ascomycota</taxon>
        <taxon>Pezizomycotina</taxon>
        <taxon>Sordariomycetes</taxon>
        <taxon>Sordariomycetidae</taxon>
        <taxon>Magnaporthales</taxon>
        <taxon>Pyriculariaceae</taxon>
        <taxon>Pyricularia</taxon>
    </lineage>
</organism>
<dbReference type="Proteomes" id="UP000515153">
    <property type="component" value="Unplaced"/>
</dbReference>
<dbReference type="PANTHER" id="PTHR37048:SF2">
    <property type="entry name" value="QUESTIONABLE PROTEIN"/>
    <property type="match status" value="1"/>
</dbReference>
<feature type="transmembrane region" description="Helical" evidence="1">
    <location>
        <begin position="361"/>
        <end position="382"/>
    </location>
</feature>
<reference evidence="3" key="1">
    <citation type="journal article" date="2019" name="Mol. Biol. Evol.">
        <title>Blast fungal genomes show frequent chromosomal changes, gene gains and losses, and effector gene turnover.</title>
        <authorList>
            <person name="Gomez Luciano L.B."/>
            <person name="Jason Tsai I."/>
            <person name="Chuma I."/>
            <person name="Tosa Y."/>
            <person name="Chen Y.H."/>
            <person name="Li J.Y."/>
            <person name="Li M.Y."/>
            <person name="Jade Lu M.Y."/>
            <person name="Nakayashiki H."/>
            <person name="Li W.H."/>
        </authorList>
    </citation>
    <scope>NUCLEOTIDE SEQUENCE</scope>
    <source>
        <strain evidence="3">NI907</strain>
    </source>
</reference>
<gene>
    <name evidence="3" type="ORF">PgNI_02748</name>
</gene>